<name>A0A2D3URZ8_9PEZI</name>
<gene>
    <name evidence="1" type="ORF">RCC_03272</name>
</gene>
<evidence type="ECO:0000313" key="2">
    <source>
        <dbReference type="Proteomes" id="UP000225277"/>
    </source>
</evidence>
<proteinExistence type="predicted"/>
<keyword evidence="2" id="KW-1185">Reference proteome</keyword>
<accession>A0A2D3URZ8</accession>
<sequence>MNRELGWDDPPALAYAVEDADFTV</sequence>
<dbReference type="AlphaFoldDB" id="A0A2D3URZ8"/>
<dbReference type="Proteomes" id="UP000225277">
    <property type="component" value="Unassembled WGS sequence"/>
</dbReference>
<protein>
    <submittedName>
        <fullName evidence="1">Uncharacterized protein</fullName>
    </submittedName>
</protein>
<organism evidence="1 2">
    <name type="scientific">Ramularia collo-cygni</name>
    <dbReference type="NCBI Taxonomy" id="112498"/>
    <lineage>
        <taxon>Eukaryota</taxon>
        <taxon>Fungi</taxon>
        <taxon>Dikarya</taxon>
        <taxon>Ascomycota</taxon>
        <taxon>Pezizomycotina</taxon>
        <taxon>Dothideomycetes</taxon>
        <taxon>Dothideomycetidae</taxon>
        <taxon>Mycosphaerellales</taxon>
        <taxon>Mycosphaerellaceae</taxon>
        <taxon>Ramularia</taxon>
    </lineage>
</organism>
<evidence type="ECO:0000313" key="1">
    <source>
        <dbReference type="EMBL" id="CZT17438.1"/>
    </source>
</evidence>
<dbReference type="EMBL" id="FJUY01000004">
    <property type="protein sequence ID" value="CZT17438.1"/>
    <property type="molecule type" value="Genomic_DNA"/>
</dbReference>
<reference evidence="1 2" key="1">
    <citation type="submission" date="2016-03" db="EMBL/GenBank/DDBJ databases">
        <authorList>
            <person name="Ploux O."/>
        </authorList>
    </citation>
    <scope>NUCLEOTIDE SEQUENCE [LARGE SCALE GENOMIC DNA]</scope>
    <source>
        <strain evidence="1 2">URUG2</strain>
    </source>
</reference>